<evidence type="ECO:0000256" key="1">
    <source>
        <dbReference type="SAM" id="SignalP"/>
    </source>
</evidence>
<feature type="signal peptide" evidence="1">
    <location>
        <begin position="1"/>
        <end position="22"/>
    </location>
</feature>
<evidence type="ECO:0000313" key="4">
    <source>
        <dbReference type="Proteomes" id="UP000501802"/>
    </source>
</evidence>
<dbReference type="SUPFAM" id="SSF55031">
    <property type="entry name" value="Bacterial exopeptidase dimerisation domain"/>
    <property type="match status" value="1"/>
</dbReference>
<dbReference type="GO" id="GO:0005737">
    <property type="term" value="C:cytoplasm"/>
    <property type="evidence" value="ECO:0007669"/>
    <property type="project" value="TreeGrafter"/>
</dbReference>
<dbReference type="NCBIfam" id="TIGR01891">
    <property type="entry name" value="amidohydrolases"/>
    <property type="match status" value="1"/>
</dbReference>
<dbReference type="GO" id="GO:0071713">
    <property type="term" value="F:para-aminobenzoyl-glutamate hydrolase activity"/>
    <property type="evidence" value="ECO:0007669"/>
    <property type="project" value="TreeGrafter"/>
</dbReference>
<dbReference type="PANTHER" id="PTHR30575:SF0">
    <property type="entry name" value="XAA-ARG DIPEPTIDASE"/>
    <property type="match status" value="1"/>
</dbReference>
<dbReference type="Gene3D" id="3.40.630.10">
    <property type="entry name" value="Zn peptidases"/>
    <property type="match status" value="1"/>
</dbReference>
<gene>
    <name evidence="3" type="ORF">G8759_08385</name>
</gene>
<dbReference type="Gene3D" id="3.30.70.360">
    <property type="match status" value="1"/>
</dbReference>
<accession>A0A6G9AJI8</accession>
<sequence>MNYRIKSLLLFCLMPAILLAQAKKAKPAVDKVERLKQEAMAAIDQRKDQAQQINDMLFSFAELGFQEVESFKYLTSILEKEGFTVQKGIAGMPTAWIATWGSGKPVIAIGSDVDCIPKASQKPGVAYKDPIVEGAPGHGEGHNSGQALNIVAALTVKQLMEKNKMSGTLMLWPGVAEELLGAKAFYVRDGYFKDVDACIFTHVADNLSVSYGDVGYNGMISVKFTFEGQAAHAAGAPWRGRSALDAVELMNIGWNYRREHLELTQRSHYVIADGGDQPNVVPSKASVWYYFRERSYPKIKALFEKGIKIAEGAALMTDTKFTYEILGSAWPGHFNKPIASTMYENIKRVGLPTWSPEDQLLAKATQKELQSPKREGLAIKLDTIGTPIPTGPTLMMGGQSMVPLTGGSDDISDISWAVPTVVLLYPSNIPGLPGHHWSDAISMATPIAHKGVVAGAKAEAMTLLDMLMKPEIIQQAKAYYTDEQTKETKYQPLISSKEIPAIYLNQKIMAEFKPKLEKYYYDPSKYKSYLEQLGIKYPTLRDDQRAEFEKKPESKGK</sequence>
<evidence type="ECO:0000259" key="2">
    <source>
        <dbReference type="Pfam" id="PF07687"/>
    </source>
</evidence>
<evidence type="ECO:0000313" key="3">
    <source>
        <dbReference type="EMBL" id="QIP12637.1"/>
    </source>
</evidence>
<name>A0A6G9AJI8_9BACT</name>
<dbReference type="AlphaFoldDB" id="A0A6G9AJI8"/>
<keyword evidence="3" id="KW-0378">Hydrolase</keyword>
<dbReference type="GO" id="GO:0046657">
    <property type="term" value="P:folic acid catabolic process"/>
    <property type="evidence" value="ECO:0007669"/>
    <property type="project" value="TreeGrafter"/>
</dbReference>
<protein>
    <submittedName>
        <fullName evidence="3">Amidohydrolase</fullName>
    </submittedName>
</protein>
<reference evidence="3 4" key="1">
    <citation type="submission" date="2020-03" db="EMBL/GenBank/DDBJ databases">
        <authorList>
            <person name="Kim M.K."/>
        </authorList>
    </citation>
    <scope>NUCLEOTIDE SEQUENCE [LARGE SCALE GENOMIC DNA]</scope>
    <source>
        <strain evidence="3 4">BT328</strain>
    </source>
</reference>
<dbReference type="InterPro" id="IPR052030">
    <property type="entry name" value="Peptidase_M20/M20A_hydrolases"/>
</dbReference>
<dbReference type="Pfam" id="PF07687">
    <property type="entry name" value="M20_dimer"/>
    <property type="match status" value="1"/>
</dbReference>
<feature type="chain" id="PRO_5026065352" evidence="1">
    <location>
        <begin position="23"/>
        <end position="557"/>
    </location>
</feature>
<dbReference type="EMBL" id="CP050063">
    <property type="protein sequence ID" value="QIP12637.1"/>
    <property type="molecule type" value="Genomic_DNA"/>
</dbReference>
<proteinExistence type="predicted"/>
<dbReference type="GO" id="GO:0016805">
    <property type="term" value="F:dipeptidase activity"/>
    <property type="evidence" value="ECO:0007669"/>
    <property type="project" value="TreeGrafter"/>
</dbReference>
<dbReference type="InterPro" id="IPR017439">
    <property type="entry name" value="Amidohydrolase"/>
</dbReference>
<dbReference type="PANTHER" id="PTHR30575">
    <property type="entry name" value="PEPTIDASE M20"/>
    <property type="match status" value="1"/>
</dbReference>
<dbReference type="SUPFAM" id="SSF53187">
    <property type="entry name" value="Zn-dependent exopeptidases"/>
    <property type="match status" value="1"/>
</dbReference>
<organism evidence="3 4">
    <name type="scientific">Spirosoma aureum</name>
    <dbReference type="NCBI Taxonomy" id="2692134"/>
    <lineage>
        <taxon>Bacteria</taxon>
        <taxon>Pseudomonadati</taxon>
        <taxon>Bacteroidota</taxon>
        <taxon>Cytophagia</taxon>
        <taxon>Cytophagales</taxon>
        <taxon>Cytophagaceae</taxon>
        <taxon>Spirosoma</taxon>
    </lineage>
</organism>
<keyword evidence="1" id="KW-0732">Signal</keyword>
<dbReference type="InterPro" id="IPR011650">
    <property type="entry name" value="Peptidase_M20_dimer"/>
</dbReference>
<keyword evidence="4" id="KW-1185">Reference proteome</keyword>
<dbReference type="InterPro" id="IPR036264">
    <property type="entry name" value="Bact_exopeptidase_dim_dom"/>
</dbReference>
<feature type="domain" description="Peptidase M20 dimerisation" evidence="2">
    <location>
        <begin position="217"/>
        <end position="304"/>
    </location>
</feature>
<dbReference type="Proteomes" id="UP000501802">
    <property type="component" value="Chromosome"/>
</dbReference>
<dbReference type="KEGG" id="spib:G8759_08385"/>